<dbReference type="Pfam" id="PF14214">
    <property type="entry name" value="Helitron_like_N"/>
    <property type="match status" value="1"/>
</dbReference>
<protein>
    <recommendedName>
        <fullName evidence="1">Helitron helicase-like domain-containing protein</fullName>
    </recommendedName>
</protein>
<evidence type="ECO:0000313" key="3">
    <source>
        <dbReference type="Proteomes" id="UP000499080"/>
    </source>
</evidence>
<proteinExistence type="predicted"/>
<accession>A0A4Y2K1K8</accession>
<sequence length="122" mass="14135">MQQNYQDAMAMVRKFGRPDLFVTFTCNPSWPEILNAMQGRERPENRPAIVGWFLWIGPCFNLFMQKRVSLDTLSKTYNNATLACLVLWTKIRQIMKGIHLAIRQEEVCKSSDTRKTGHISPT</sequence>
<name>A0A4Y2K1K8_ARAVE</name>
<dbReference type="AlphaFoldDB" id="A0A4Y2K1K8"/>
<reference evidence="2 3" key="1">
    <citation type="journal article" date="2019" name="Sci. Rep.">
        <title>Orb-weaving spider Araneus ventricosus genome elucidates the spidroin gene catalogue.</title>
        <authorList>
            <person name="Kono N."/>
            <person name="Nakamura H."/>
            <person name="Ohtoshi R."/>
            <person name="Moran D.A.P."/>
            <person name="Shinohara A."/>
            <person name="Yoshida Y."/>
            <person name="Fujiwara M."/>
            <person name="Mori M."/>
            <person name="Tomita M."/>
            <person name="Arakawa K."/>
        </authorList>
    </citation>
    <scope>NUCLEOTIDE SEQUENCE [LARGE SCALE GENOMIC DNA]</scope>
</reference>
<keyword evidence="3" id="KW-1185">Reference proteome</keyword>
<gene>
    <name evidence="2" type="ORF">AVEN_111450_1</name>
</gene>
<feature type="domain" description="Helitron helicase-like" evidence="1">
    <location>
        <begin position="1"/>
        <end position="55"/>
    </location>
</feature>
<dbReference type="OrthoDB" id="10058710at2759"/>
<evidence type="ECO:0000259" key="1">
    <source>
        <dbReference type="Pfam" id="PF14214"/>
    </source>
</evidence>
<comment type="caution">
    <text evidence="2">The sequence shown here is derived from an EMBL/GenBank/DDBJ whole genome shotgun (WGS) entry which is preliminary data.</text>
</comment>
<organism evidence="2 3">
    <name type="scientific">Araneus ventricosus</name>
    <name type="common">Orbweaver spider</name>
    <name type="synonym">Epeira ventricosa</name>
    <dbReference type="NCBI Taxonomy" id="182803"/>
    <lineage>
        <taxon>Eukaryota</taxon>
        <taxon>Metazoa</taxon>
        <taxon>Ecdysozoa</taxon>
        <taxon>Arthropoda</taxon>
        <taxon>Chelicerata</taxon>
        <taxon>Arachnida</taxon>
        <taxon>Araneae</taxon>
        <taxon>Araneomorphae</taxon>
        <taxon>Entelegynae</taxon>
        <taxon>Araneoidea</taxon>
        <taxon>Araneidae</taxon>
        <taxon>Araneus</taxon>
    </lineage>
</organism>
<dbReference type="EMBL" id="BGPR01004113">
    <property type="protein sequence ID" value="GBM96057.1"/>
    <property type="molecule type" value="Genomic_DNA"/>
</dbReference>
<evidence type="ECO:0000313" key="2">
    <source>
        <dbReference type="EMBL" id="GBM96057.1"/>
    </source>
</evidence>
<dbReference type="InterPro" id="IPR025476">
    <property type="entry name" value="Helitron_helicase-like"/>
</dbReference>
<dbReference type="Proteomes" id="UP000499080">
    <property type="component" value="Unassembled WGS sequence"/>
</dbReference>